<accession>A0A1L6JDP7</accession>
<feature type="domain" description="Aminotransferase class V" evidence="11">
    <location>
        <begin position="5"/>
        <end position="346"/>
    </location>
</feature>
<dbReference type="PANTHER" id="PTHR11601:SF34">
    <property type="entry name" value="CYSTEINE DESULFURASE"/>
    <property type="match status" value="1"/>
</dbReference>
<evidence type="ECO:0000256" key="1">
    <source>
        <dbReference type="ARBA" id="ARBA00001933"/>
    </source>
</evidence>
<evidence type="ECO:0000313" key="14">
    <source>
        <dbReference type="Proteomes" id="UP000185161"/>
    </source>
</evidence>
<reference evidence="12" key="1">
    <citation type="submission" date="2016-12" db="EMBL/GenBank/DDBJ databases">
        <title>Whole genome sequencing of Sphingomonas koreensis.</title>
        <authorList>
            <person name="Conlan S."/>
            <person name="Thomas P.J."/>
            <person name="Mullikin J."/>
            <person name="Palmore T.N."/>
            <person name="Frank K.M."/>
            <person name="Segre J.A."/>
        </authorList>
    </citation>
    <scope>NUCLEOTIDE SEQUENCE</scope>
    <source>
        <strain evidence="12">ABOJV</strain>
    </source>
</reference>
<dbReference type="GO" id="GO:0051536">
    <property type="term" value="F:iron-sulfur cluster binding"/>
    <property type="evidence" value="ECO:0007669"/>
    <property type="project" value="UniProtKB-KW"/>
</dbReference>
<dbReference type="InterPro" id="IPR015421">
    <property type="entry name" value="PyrdxlP-dep_Trfase_major"/>
</dbReference>
<dbReference type="EMBL" id="QQWO01000007">
    <property type="protein sequence ID" value="RSV03501.1"/>
    <property type="molecule type" value="Genomic_DNA"/>
</dbReference>
<gene>
    <name evidence="12" type="ORF">BRX40_17805</name>
    <name evidence="13" type="ORF">CA257_09810</name>
</gene>
<dbReference type="Gene3D" id="1.10.260.50">
    <property type="match status" value="1"/>
</dbReference>
<dbReference type="InterPro" id="IPR016454">
    <property type="entry name" value="Cysteine_dSase"/>
</dbReference>
<evidence type="ECO:0000313" key="15">
    <source>
        <dbReference type="Proteomes" id="UP000286681"/>
    </source>
</evidence>
<dbReference type="PANTHER" id="PTHR11601">
    <property type="entry name" value="CYSTEINE DESULFURYLASE FAMILY MEMBER"/>
    <property type="match status" value="1"/>
</dbReference>
<name>A0A1L6JDP7_9SPHN</name>
<comment type="function">
    <text evidence="2">Catalyzes the removal of elemental sulfur atoms from cysteine to produce alanine. Seems to participate in the biosynthesis of the nitrogenase metalloclusters by providing the inorganic sulfur required for the Fe-S core formation.</text>
</comment>
<dbReference type="Pfam" id="PF00266">
    <property type="entry name" value="Aminotran_5"/>
    <property type="match status" value="1"/>
</dbReference>
<evidence type="ECO:0000313" key="13">
    <source>
        <dbReference type="EMBL" id="RSV03501.1"/>
    </source>
</evidence>
<evidence type="ECO:0000256" key="4">
    <source>
        <dbReference type="ARBA" id="ARBA00013558"/>
    </source>
</evidence>
<reference evidence="13 15" key="3">
    <citation type="submission" date="2018-07" db="EMBL/GenBank/DDBJ databases">
        <title>Genomic and Epidemiologic Investigation of an Indolent Hospital Outbreak.</title>
        <authorList>
            <person name="Johnson R.C."/>
            <person name="Deming C."/>
            <person name="Conlan S."/>
            <person name="Zellmer C.J."/>
            <person name="Michelin A.V."/>
            <person name="Lee-Lin S."/>
            <person name="Thomas P.J."/>
            <person name="Park M."/>
            <person name="Weingarten R.A."/>
            <person name="Less J."/>
            <person name="Dekker J.P."/>
            <person name="Frank K.M."/>
            <person name="Musser K.A."/>
            <person name="Mcquiston J.R."/>
            <person name="Henderson D.K."/>
            <person name="Lau A.F."/>
            <person name="Palmore T.N."/>
            <person name="Segre J.A."/>
        </authorList>
    </citation>
    <scope>NUCLEOTIDE SEQUENCE [LARGE SCALE GENOMIC DNA]</scope>
    <source>
        <strain evidence="13 15">SK-NIH.Env10_0317</strain>
    </source>
</reference>
<dbReference type="InterPro" id="IPR000192">
    <property type="entry name" value="Aminotrans_V_dom"/>
</dbReference>
<keyword evidence="13" id="KW-0032">Aminotransferase</keyword>
<dbReference type="RefSeq" id="WP_075152521.1">
    <property type="nucleotide sequence ID" value="NZ_CP018820.1"/>
</dbReference>
<evidence type="ECO:0000256" key="5">
    <source>
        <dbReference type="ARBA" id="ARBA00022679"/>
    </source>
</evidence>
<dbReference type="SUPFAM" id="SSF53383">
    <property type="entry name" value="PLP-dependent transferases"/>
    <property type="match status" value="1"/>
</dbReference>
<evidence type="ECO:0000313" key="12">
    <source>
        <dbReference type="EMBL" id="APR54018.1"/>
    </source>
</evidence>
<dbReference type="PIRSF" id="PIRSF005572">
    <property type="entry name" value="NifS"/>
    <property type="match status" value="1"/>
</dbReference>
<keyword evidence="9" id="KW-0411">Iron-sulfur</keyword>
<evidence type="ECO:0000256" key="10">
    <source>
        <dbReference type="ARBA" id="ARBA00050776"/>
    </source>
</evidence>
<comment type="catalytic activity">
    <reaction evidence="10">
        <text>(sulfur carrier)-H + L-cysteine = (sulfur carrier)-SH + L-alanine</text>
        <dbReference type="Rhea" id="RHEA:43892"/>
        <dbReference type="Rhea" id="RHEA-COMP:14737"/>
        <dbReference type="Rhea" id="RHEA-COMP:14739"/>
        <dbReference type="ChEBI" id="CHEBI:29917"/>
        <dbReference type="ChEBI" id="CHEBI:35235"/>
        <dbReference type="ChEBI" id="CHEBI:57972"/>
        <dbReference type="ChEBI" id="CHEBI:64428"/>
        <dbReference type="EC" id="2.8.1.7"/>
    </reaction>
</comment>
<keyword evidence="6" id="KW-0479">Metal-binding</keyword>
<dbReference type="KEGG" id="skr:BRX40_17805"/>
<evidence type="ECO:0000256" key="2">
    <source>
        <dbReference type="ARBA" id="ARBA00003120"/>
    </source>
</evidence>
<evidence type="ECO:0000256" key="6">
    <source>
        <dbReference type="ARBA" id="ARBA00022723"/>
    </source>
</evidence>
<proteinExistence type="inferred from homology"/>
<dbReference type="Gene3D" id="3.40.640.10">
    <property type="entry name" value="Type I PLP-dependent aspartate aminotransferase-like (Major domain)"/>
    <property type="match status" value="1"/>
</dbReference>
<dbReference type="InterPro" id="IPR015422">
    <property type="entry name" value="PyrdxlP-dep_Trfase_small"/>
</dbReference>
<keyword evidence="7" id="KW-0663">Pyridoxal phosphate</keyword>
<evidence type="ECO:0000259" key="11">
    <source>
        <dbReference type="Pfam" id="PF00266"/>
    </source>
</evidence>
<sequence length="362" mass="38750">MSDRIYLDHAATQPLRPEVREAMIEGMLRWANPSSPHAEGRAARAALEDARARIKAALGWEGQVLFTSGASEALAIAMRRTKGGTRWRSSVEHDAVLRAAPEAQLLPVNREWDVDPDAIEDALAAGDRPVIAIQWVNPETGKVQPIERYAPMIEAGGGVLVTDASQLWGLTRFPKQAQMMVISAHKLGGPIGIGALLVGDLGLLEPSGGQEFGYRAGTENLPAVLGFAAAVEGWAAKRVAAPDMDRHEALVDMFRTLKSYGGEQLMGYGDYVSEIRAIAMPNLSAAAQLVRFDMKGFAVSAGSACASGTLKQSRVLEAFGVEPEVAARTIRVSMGWSTTAEEIRRFTDTWIDIAMGAAAKAG</sequence>
<dbReference type="Proteomes" id="UP000185161">
    <property type="component" value="Chromosome"/>
</dbReference>
<dbReference type="GO" id="GO:0031071">
    <property type="term" value="F:cysteine desulfurase activity"/>
    <property type="evidence" value="ECO:0007669"/>
    <property type="project" value="UniProtKB-EC"/>
</dbReference>
<dbReference type="STRING" id="93064.BRX40_17805"/>
<protein>
    <recommendedName>
        <fullName evidence="4">Cysteine desulfurase</fullName>
    </recommendedName>
</protein>
<keyword evidence="8" id="KW-0408">Iron</keyword>
<dbReference type="AlphaFoldDB" id="A0A1L6JDP7"/>
<dbReference type="EMBL" id="CP018820">
    <property type="protein sequence ID" value="APR54018.1"/>
    <property type="molecule type" value="Genomic_DNA"/>
</dbReference>
<dbReference type="GO" id="GO:0008483">
    <property type="term" value="F:transaminase activity"/>
    <property type="evidence" value="ECO:0007669"/>
    <property type="project" value="UniProtKB-KW"/>
</dbReference>
<dbReference type="Gene3D" id="3.90.1150.10">
    <property type="entry name" value="Aspartate Aminotransferase, domain 1"/>
    <property type="match status" value="1"/>
</dbReference>
<evidence type="ECO:0000256" key="7">
    <source>
        <dbReference type="ARBA" id="ARBA00022898"/>
    </source>
</evidence>
<comment type="cofactor">
    <cofactor evidence="1">
        <name>pyridoxal 5'-phosphate</name>
        <dbReference type="ChEBI" id="CHEBI:597326"/>
    </cofactor>
</comment>
<keyword evidence="14" id="KW-1185">Reference proteome</keyword>
<dbReference type="OrthoDB" id="9804366at2"/>
<dbReference type="Proteomes" id="UP000286681">
    <property type="component" value="Unassembled WGS sequence"/>
</dbReference>
<evidence type="ECO:0000256" key="9">
    <source>
        <dbReference type="ARBA" id="ARBA00023014"/>
    </source>
</evidence>
<dbReference type="GO" id="GO:0046872">
    <property type="term" value="F:metal ion binding"/>
    <property type="evidence" value="ECO:0007669"/>
    <property type="project" value="UniProtKB-KW"/>
</dbReference>
<evidence type="ECO:0000256" key="3">
    <source>
        <dbReference type="ARBA" id="ARBA00006490"/>
    </source>
</evidence>
<dbReference type="GeneID" id="44134415"/>
<evidence type="ECO:0000256" key="8">
    <source>
        <dbReference type="ARBA" id="ARBA00023004"/>
    </source>
</evidence>
<reference evidence="14" key="2">
    <citation type="submission" date="2016-12" db="EMBL/GenBank/DDBJ databases">
        <title>Whole genome sequencing of Sphingomonas sp. ABOJV.</title>
        <authorList>
            <person name="Conlan S."/>
            <person name="Thomas P.J."/>
            <person name="Mullikin J."/>
            <person name="Palmore T.N."/>
            <person name="Frank K.M."/>
            <person name="Segre J.A."/>
        </authorList>
    </citation>
    <scope>NUCLEOTIDE SEQUENCE [LARGE SCALE GENOMIC DNA]</scope>
    <source>
        <strain evidence="14">ABOJV</strain>
    </source>
</reference>
<dbReference type="InterPro" id="IPR015424">
    <property type="entry name" value="PyrdxlP-dep_Trfase"/>
</dbReference>
<organism evidence="12 14">
    <name type="scientific">Sphingomonas koreensis</name>
    <dbReference type="NCBI Taxonomy" id="93064"/>
    <lineage>
        <taxon>Bacteria</taxon>
        <taxon>Pseudomonadati</taxon>
        <taxon>Pseudomonadota</taxon>
        <taxon>Alphaproteobacteria</taxon>
        <taxon>Sphingomonadales</taxon>
        <taxon>Sphingomonadaceae</taxon>
        <taxon>Sphingomonas</taxon>
    </lineage>
</organism>
<comment type="similarity">
    <text evidence="3">Belongs to the class-V pyridoxal-phosphate-dependent aminotransferase family. NifS/IscS subfamily.</text>
</comment>
<keyword evidence="5" id="KW-0808">Transferase</keyword>